<dbReference type="EMBL" id="BSBO01000004">
    <property type="protein sequence ID" value="GLG03408.1"/>
    <property type="molecule type" value="Genomic_DNA"/>
</dbReference>
<evidence type="ECO:0000313" key="3">
    <source>
        <dbReference type="Proteomes" id="UP001145145"/>
    </source>
</evidence>
<dbReference type="Proteomes" id="UP001145145">
    <property type="component" value="Unassembled WGS sequence"/>
</dbReference>
<dbReference type="Pfam" id="PF18765">
    <property type="entry name" value="Polbeta"/>
    <property type="match status" value="1"/>
</dbReference>
<protein>
    <recommendedName>
        <fullName evidence="1">Polymerase beta nucleotidyltransferase domain-containing protein</fullName>
    </recommendedName>
</protein>
<dbReference type="PANTHER" id="PTHR43852:SF3">
    <property type="entry name" value="NUCLEOTIDYLTRANSFERASE"/>
    <property type="match status" value="1"/>
</dbReference>
<feature type="domain" description="Polymerase beta nucleotidyltransferase" evidence="1">
    <location>
        <begin position="26"/>
        <end position="110"/>
    </location>
</feature>
<evidence type="ECO:0000259" key="1">
    <source>
        <dbReference type="Pfam" id="PF18765"/>
    </source>
</evidence>
<dbReference type="RefSeq" id="WP_243424893.1">
    <property type="nucleotide sequence ID" value="NZ_BSBO01000004.1"/>
</dbReference>
<gene>
    <name evidence="2" type="ORF">Selli1_05820</name>
</gene>
<keyword evidence="3" id="KW-1185">Reference proteome</keyword>
<reference evidence="2 3" key="1">
    <citation type="journal article" date="2023" name="Int. J. Syst. Evol. Microbiol.">
        <title>Sellimonas catena sp. nov., isolated from human faeces.</title>
        <authorList>
            <person name="Hisatomi A."/>
            <person name="Ohkuma M."/>
            <person name="Sakamoto M."/>
        </authorList>
    </citation>
    <scope>NUCLEOTIDE SEQUENCE [LARGE SCALE GENOMIC DNA]</scope>
    <source>
        <strain evidence="2 3">12EGH17</strain>
    </source>
</reference>
<dbReference type="InterPro" id="IPR041633">
    <property type="entry name" value="Polbeta"/>
</dbReference>
<sequence length="111" mass="12464">MSEITKLHTSMKITPSSTGINQRVLNEISSLAQKYNIRQVILFGSRARGDFSPTSDIDLAVSGGNIARFSLDLDEETSTLLKYDIVDLERAMQPELRESIKKEGKTLYEKI</sequence>
<accession>A0A9W6C477</accession>
<evidence type="ECO:0000313" key="2">
    <source>
        <dbReference type="EMBL" id="GLG03408.1"/>
    </source>
</evidence>
<dbReference type="Gene3D" id="3.30.460.10">
    <property type="entry name" value="Beta Polymerase, domain 2"/>
    <property type="match status" value="1"/>
</dbReference>
<organism evidence="2 3">
    <name type="scientific">Sellimonas catena</name>
    <dbReference type="NCBI Taxonomy" id="2994035"/>
    <lineage>
        <taxon>Bacteria</taxon>
        <taxon>Bacillati</taxon>
        <taxon>Bacillota</taxon>
        <taxon>Clostridia</taxon>
        <taxon>Lachnospirales</taxon>
        <taxon>Lachnospiraceae</taxon>
        <taxon>Sellimonas</taxon>
    </lineage>
</organism>
<dbReference type="InterPro" id="IPR043519">
    <property type="entry name" value="NT_sf"/>
</dbReference>
<dbReference type="PANTHER" id="PTHR43852">
    <property type="entry name" value="NUCLEOTIDYLTRANSFERASE"/>
    <property type="match status" value="1"/>
</dbReference>
<dbReference type="SUPFAM" id="SSF81301">
    <property type="entry name" value="Nucleotidyltransferase"/>
    <property type="match status" value="1"/>
</dbReference>
<dbReference type="AlphaFoldDB" id="A0A9W6C477"/>
<dbReference type="InterPro" id="IPR052930">
    <property type="entry name" value="TA_antitoxin_MntA"/>
</dbReference>
<name>A0A9W6C477_9FIRM</name>
<proteinExistence type="predicted"/>
<dbReference type="CDD" id="cd05403">
    <property type="entry name" value="NT_KNTase_like"/>
    <property type="match status" value="1"/>
</dbReference>
<comment type="caution">
    <text evidence="2">The sequence shown here is derived from an EMBL/GenBank/DDBJ whole genome shotgun (WGS) entry which is preliminary data.</text>
</comment>